<organism evidence="2 3">
    <name type="scientific">Paraburkholderia dipogonis</name>
    <dbReference type="NCBI Taxonomy" id="1211383"/>
    <lineage>
        <taxon>Bacteria</taxon>
        <taxon>Pseudomonadati</taxon>
        <taxon>Pseudomonadota</taxon>
        <taxon>Betaproteobacteria</taxon>
        <taxon>Burkholderiales</taxon>
        <taxon>Burkholderiaceae</taxon>
        <taxon>Paraburkholderia</taxon>
    </lineage>
</organism>
<evidence type="ECO:0000313" key="2">
    <source>
        <dbReference type="EMBL" id="TFE40727.1"/>
    </source>
</evidence>
<dbReference type="EMBL" id="SNVI01000002">
    <property type="protein sequence ID" value="TFE40727.1"/>
    <property type="molecule type" value="Genomic_DNA"/>
</dbReference>
<feature type="domain" description="Phasin" evidence="1">
    <location>
        <begin position="7"/>
        <end position="106"/>
    </location>
</feature>
<name>A0A4Y8MTB1_9BURK</name>
<dbReference type="InterPro" id="IPR018968">
    <property type="entry name" value="Phasin"/>
</dbReference>
<dbReference type="InterPro" id="IPR010127">
    <property type="entry name" value="Phasin_subfam-1"/>
</dbReference>
<dbReference type="NCBIfam" id="TIGR01841">
    <property type="entry name" value="phasin"/>
    <property type="match status" value="1"/>
</dbReference>
<evidence type="ECO:0000313" key="3">
    <source>
        <dbReference type="Proteomes" id="UP000297385"/>
    </source>
</evidence>
<proteinExistence type="predicted"/>
<evidence type="ECO:0000259" key="1">
    <source>
        <dbReference type="Pfam" id="PF09361"/>
    </source>
</evidence>
<protein>
    <submittedName>
        <fullName evidence="2">Phasin family protein</fullName>
    </submittedName>
</protein>
<dbReference type="AlphaFoldDB" id="A0A4Y8MTB1"/>
<gene>
    <name evidence="2" type="ORF">E2553_28840</name>
</gene>
<comment type="caution">
    <text evidence="2">The sequence shown here is derived from an EMBL/GenBank/DDBJ whole genome shotgun (WGS) entry which is preliminary data.</text>
</comment>
<accession>A0A4Y8MTB1</accession>
<dbReference type="Proteomes" id="UP000297385">
    <property type="component" value="Unassembled WGS sequence"/>
</dbReference>
<dbReference type="GeneID" id="97303640"/>
<dbReference type="Pfam" id="PF09361">
    <property type="entry name" value="Phasin_2"/>
    <property type="match status" value="1"/>
</dbReference>
<reference evidence="2 3" key="1">
    <citation type="submission" date="2019-03" db="EMBL/GenBank/DDBJ databases">
        <title>Complete Genome Sequence of Paraburkholderia dipogonis ICMP 19430T, a Nitrogen-fixing Symbiont of the South African Invasive Legume Dipogon lignosus in New Zealand.</title>
        <authorList>
            <person name="De Meyer S.E."/>
        </authorList>
    </citation>
    <scope>NUCLEOTIDE SEQUENCE [LARGE SCALE GENOMIC DNA]</scope>
    <source>
        <strain evidence="2 3">ICMP 19430</strain>
    </source>
</reference>
<sequence length="174" mass="18786">MYFSTPEQFISMQSANAAVVFSLTQQTFQYFEELAKLNLQAARATLAESEQAWQMAMSGKTPVELLVHQASNAKPVAEKVLSYNSHMLEIANAAQAEFLKIFEDRFAQSNTKMQTVFEDLARNAPAGSELAVTAFKSAVSSAGAAYDAVRKATAQAIAMAQASQLTVPAPARAK</sequence>
<dbReference type="RefSeq" id="WP_134463121.1">
    <property type="nucleotide sequence ID" value="NZ_JBHMFL010000038.1"/>
</dbReference>